<keyword evidence="7" id="KW-1185">Reference proteome</keyword>
<dbReference type="Pfam" id="PF08534">
    <property type="entry name" value="Redoxin"/>
    <property type="match status" value="1"/>
</dbReference>
<proteinExistence type="predicted"/>
<evidence type="ECO:0000256" key="1">
    <source>
        <dbReference type="ARBA" id="ARBA00022559"/>
    </source>
</evidence>
<sequence length="237" mass="25541">MGDTGGGEASAGFGSIQSDVGVLKKRSSICKVNDCIESIQIRDVGNFAEQDNWSDDPRDISFYLCGEQPLSSDATLQKARPWYMSDAEGSNLAADNALSMKDVFEGKLVAMFGVPAPFTGTCTNAHYPPYKAAAKEFKNAGVDTVICYSVSDPYAMNGWSRSLNNDSEDIQFLADEGGVWAKEFGVDKTYDAVSLGLRSIRFSMLVDNGEVKSYNVVDDAAKDADVLLEAVKAYKAG</sequence>
<evidence type="ECO:0000256" key="2">
    <source>
        <dbReference type="ARBA" id="ARBA00022862"/>
    </source>
</evidence>
<keyword evidence="1" id="KW-0575">Peroxidase</keyword>
<reference evidence="6" key="1">
    <citation type="journal article" date="2021" name="Sci. Rep.">
        <title>Diploid genomic architecture of Nitzschia inconspicua, an elite biomass production diatom.</title>
        <authorList>
            <person name="Oliver A."/>
            <person name="Podell S."/>
            <person name="Pinowska A."/>
            <person name="Traller J.C."/>
            <person name="Smith S.R."/>
            <person name="McClure R."/>
            <person name="Beliaev A."/>
            <person name="Bohutskyi P."/>
            <person name="Hill E.A."/>
            <person name="Rabines A."/>
            <person name="Zheng H."/>
            <person name="Allen L.Z."/>
            <person name="Kuo A."/>
            <person name="Grigoriev I.V."/>
            <person name="Allen A.E."/>
            <person name="Hazlebeck D."/>
            <person name="Allen E.E."/>
        </authorList>
    </citation>
    <scope>NUCLEOTIDE SEQUENCE</scope>
    <source>
        <strain evidence="6">Hildebrandi</strain>
    </source>
</reference>
<organism evidence="6 7">
    <name type="scientific">Nitzschia inconspicua</name>
    <dbReference type="NCBI Taxonomy" id="303405"/>
    <lineage>
        <taxon>Eukaryota</taxon>
        <taxon>Sar</taxon>
        <taxon>Stramenopiles</taxon>
        <taxon>Ochrophyta</taxon>
        <taxon>Bacillariophyta</taxon>
        <taxon>Bacillariophyceae</taxon>
        <taxon>Bacillariophycidae</taxon>
        <taxon>Bacillariales</taxon>
        <taxon>Bacillariaceae</taxon>
        <taxon>Nitzschia</taxon>
    </lineage>
</organism>
<name>A0A9K3PY99_9STRA</name>
<comment type="caution">
    <text evidence="6">The sequence shown here is derived from an EMBL/GenBank/DDBJ whole genome shotgun (WGS) entry which is preliminary data.</text>
</comment>
<keyword evidence="2" id="KW-0049">Antioxidant</keyword>
<feature type="domain" description="Thioredoxin" evidence="5">
    <location>
        <begin position="73"/>
        <end position="236"/>
    </location>
</feature>
<feature type="active site" description="Cysteine sulfenic acid (-SOH) intermediate" evidence="4">
    <location>
        <position position="122"/>
    </location>
</feature>
<dbReference type="PROSITE" id="PS51352">
    <property type="entry name" value="THIOREDOXIN_2"/>
    <property type="match status" value="1"/>
</dbReference>
<dbReference type="EMBL" id="JAGRRH010000009">
    <property type="protein sequence ID" value="KAG7364078.1"/>
    <property type="molecule type" value="Genomic_DNA"/>
</dbReference>
<dbReference type="InterPro" id="IPR013766">
    <property type="entry name" value="Thioredoxin_domain"/>
</dbReference>
<evidence type="ECO:0000313" key="6">
    <source>
        <dbReference type="EMBL" id="KAG7364078.1"/>
    </source>
</evidence>
<evidence type="ECO:0000256" key="4">
    <source>
        <dbReference type="PIRSR" id="PIRSR637944-1"/>
    </source>
</evidence>
<dbReference type="PANTHER" id="PTHR10430:SF16">
    <property type="entry name" value="PEROXIREDOXIN-5, MITOCHONDRIAL"/>
    <property type="match status" value="1"/>
</dbReference>
<evidence type="ECO:0000313" key="7">
    <source>
        <dbReference type="Proteomes" id="UP000693970"/>
    </source>
</evidence>
<dbReference type="InterPro" id="IPR037944">
    <property type="entry name" value="PRX5-like"/>
</dbReference>
<dbReference type="AlphaFoldDB" id="A0A9K3PY99"/>
<evidence type="ECO:0000259" key="5">
    <source>
        <dbReference type="PROSITE" id="PS51352"/>
    </source>
</evidence>
<keyword evidence="3" id="KW-0560">Oxidoreductase</keyword>
<dbReference type="GO" id="GO:0045454">
    <property type="term" value="P:cell redox homeostasis"/>
    <property type="evidence" value="ECO:0007669"/>
    <property type="project" value="TreeGrafter"/>
</dbReference>
<dbReference type="PANTHER" id="PTHR10430">
    <property type="entry name" value="PEROXIREDOXIN"/>
    <property type="match status" value="1"/>
</dbReference>
<dbReference type="OrthoDB" id="1882547at2759"/>
<evidence type="ECO:0000256" key="3">
    <source>
        <dbReference type="ARBA" id="ARBA00023002"/>
    </source>
</evidence>
<reference evidence="6" key="2">
    <citation type="submission" date="2021-04" db="EMBL/GenBank/DDBJ databases">
        <authorList>
            <person name="Podell S."/>
        </authorList>
    </citation>
    <scope>NUCLEOTIDE SEQUENCE</scope>
    <source>
        <strain evidence="6">Hildebrandi</strain>
    </source>
</reference>
<dbReference type="Proteomes" id="UP000693970">
    <property type="component" value="Unassembled WGS sequence"/>
</dbReference>
<dbReference type="GO" id="GO:0005737">
    <property type="term" value="C:cytoplasm"/>
    <property type="evidence" value="ECO:0007669"/>
    <property type="project" value="TreeGrafter"/>
</dbReference>
<dbReference type="GO" id="GO:0042744">
    <property type="term" value="P:hydrogen peroxide catabolic process"/>
    <property type="evidence" value="ECO:0007669"/>
    <property type="project" value="TreeGrafter"/>
</dbReference>
<protein>
    <submittedName>
        <fullName evidence="6">Alkyl hydroperoxide reductase</fullName>
    </submittedName>
</protein>
<dbReference type="GO" id="GO:0034599">
    <property type="term" value="P:cellular response to oxidative stress"/>
    <property type="evidence" value="ECO:0007669"/>
    <property type="project" value="InterPro"/>
</dbReference>
<accession>A0A9K3PY99</accession>
<gene>
    <name evidence="6" type="ORF">IV203_037280</name>
</gene>
<dbReference type="GO" id="GO:0008379">
    <property type="term" value="F:thioredoxin peroxidase activity"/>
    <property type="evidence" value="ECO:0007669"/>
    <property type="project" value="InterPro"/>
</dbReference>
<dbReference type="InterPro" id="IPR013740">
    <property type="entry name" value="Redoxin"/>
</dbReference>